<name>A0A814Y093_9BILA</name>
<organism evidence="2 5">
    <name type="scientific">Adineta steineri</name>
    <dbReference type="NCBI Taxonomy" id="433720"/>
    <lineage>
        <taxon>Eukaryota</taxon>
        <taxon>Metazoa</taxon>
        <taxon>Spiralia</taxon>
        <taxon>Gnathifera</taxon>
        <taxon>Rotifera</taxon>
        <taxon>Eurotatoria</taxon>
        <taxon>Bdelloidea</taxon>
        <taxon>Adinetida</taxon>
        <taxon>Adinetidae</taxon>
        <taxon>Adineta</taxon>
    </lineage>
</organism>
<comment type="caution">
    <text evidence="2">The sequence shown here is derived from an EMBL/GenBank/DDBJ whole genome shotgun (WGS) entry which is preliminary data.</text>
</comment>
<keyword evidence="1" id="KW-0812">Transmembrane</keyword>
<dbReference type="AlphaFoldDB" id="A0A814Y093"/>
<feature type="transmembrane region" description="Helical" evidence="1">
    <location>
        <begin position="44"/>
        <end position="70"/>
    </location>
</feature>
<dbReference type="Proteomes" id="UP000663877">
    <property type="component" value="Unassembled WGS sequence"/>
</dbReference>
<evidence type="ECO:0000313" key="4">
    <source>
        <dbReference type="Proteomes" id="UP000663832"/>
    </source>
</evidence>
<keyword evidence="1" id="KW-0472">Membrane</keyword>
<evidence type="ECO:0000313" key="3">
    <source>
        <dbReference type="EMBL" id="CAF1514426.1"/>
    </source>
</evidence>
<protein>
    <submittedName>
        <fullName evidence="2">Uncharacterized protein</fullName>
    </submittedName>
</protein>
<reference evidence="2" key="1">
    <citation type="submission" date="2021-02" db="EMBL/GenBank/DDBJ databases">
        <authorList>
            <person name="Nowell W R."/>
        </authorList>
    </citation>
    <scope>NUCLEOTIDE SEQUENCE</scope>
</reference>
<sequence length="139" mass="15855">MFQLPPPPQFTLPPPPPLPISIFKSKSILPLTCSSIQQQINPHFILINSMFVFLITVILISIFIFIRLYYQQKLSEKNFYLKPISTISKNISISSNGSYEIISSDIFLESNDTSSTNSNSMISNYYNQISSYYDIRSPS</sequence>
<dbReference type="EMBL" id="CAJNOM010000592">
    <property type="protein sequence ID" value="CAF1514426.1"/>
    <property type="molecule type" value="Genomic_DNA"/>
</dbReference>
<evidence type="ECO:0000256" key="1">
    <source>
        <dbReference type="SAM" id="Phobius"/>
    </source>
</evidence>
<proteinExistence type="predicted"/>
<keyword evidence="4" id="KW-1185">Reference proteome</keyword>
<keyword evidence="1" id="KW-1133">Transmembrane helix</keyword>
<dbReference type="EMBL" id="CAJNOI010000277">
    <property type="protein sequence ID" value="CAF1222748.1"/>
    <property type="molecule type" value="Genomic_DNA"/>
</dbReference>
<gene>
    <name evidence="2" type="ORF">BJG266_LOCUS28074</name>
    <name evidence="3" type="ORF">QVE165_LOCUS44346</name>
</gene>
<accession>A0A814Y093</accession>
<dbReference type="Proteomes" id="UP000663832">
    <property type="component" value="Unassembled WGS sequence"/>
</dbReference>
<evidence type="ECO:0000313" key="5">
    <source>
        <dbReference type="Proteomes" id="UP000663877"/>
    </source>
</evidence>
<evidence type="ECO:0000313" key="2">
    <source>
        <dbReference type="EMBL" id="CAF1222748.1"/>
    </source>
</evidence>